<feature type="domain" description="Prephenate/arogenate dehydrogenase" evidence="3">
    <location>
        <begin position="1"/>
        <end position="279"/>
    </location>
</feature>
<evidence type="ECO:0000313" key="5">
    <source>
        <dbReference type="Proteomes" id="UP000001026"/>
    </source>
</evidence>
<dbReference type="InterPro" id="IPR046825">
    <property type="entry name" value="PDH_C"/>
</dbReference>
<protein>
    <submittedName>
        <fullName evidence="4">Prephenate dehydrogenase</fullName>
        <ecNumber evidence="4">1.3.1.12</ecNumber>
    </submittedName>
</protein>
<dbReference type="SUPFAM" id="SSF51735">
    <property type="entry name" value="NAD(P)-binding Rossmann-fold domains"/>
    <property type="match status" value="1"/>
</dbReference>
<sequence length="279" mass="30342">MNIGIVGLGLIGGSIGLKLQRLKHTIYGVTNNNLNKKKAIERNLANVVSCDLGILKECSLIILALPIKDLIYPSNDLINAIPKDAIVTDVGSIKEPIINTWGGIHPLFIGSHPMAGTEEKGVESGFESLLENAKWIITPTSKTNSHSLKTLSKLITSMQCEIYKASPKEHDEAVSLISHLPIFVASSLIKTANAEKNESLLALTQRLAATGYADTTRVGGGNPNLGLDLAINNQTNILKAIKEFKKNINEIESLIKNNEWELLSEKLTKAIEIRSNFTN</sequence>
<dbReference type="PROSITE" id="PS51176">
    <property type="entry name" value="PDH_ADH"/>
    <property type="match status" value="1"/>
</dbReference>
<dbReference type="InterPro" id="IPR050812">
    <property type="entry name" value="Preph/Arog_dehydrog"/>
</dbReference>
<dbReference type="PANTHER" id="PTHR21363:SF0">
    <property type="entry name" value="PREPHENATE DEHYDROGENASE [NADP(+)]"/>
    <property type="match status" value="1"/>
</dbReference>
<dbReference type="RefSeq" id="WP_011133193.1">
    <property type="nucleotide sequence ID" value="NC_005072.1"/>
</dbReference>
<accession>Q7UZU0</accession>
<dbReference type="HOGENOM" id="CLU_055968_2_0_3"/>
<dbReference type="GO" id="GO:0006571">
    <property type="term" value="P:tyrosine biosynthetic process"/>
    <property type="evidence" value="ECO:0007669"/>
    <property type="project" value="InterPro"/>
</dbReference>
<dbReference type="InterPro" id="IPR036291">
    <property type="entry name" value="NAD(P)-bd_dom_sf"/>
</dbReference>
<dbReference type="Gene3D" id="3.40.50.720">
    <property type="entry name" value="NAD(P)-binding Rossmann-like Domain"/>
    <property type="match status" value="1"/>
</dbReference>
<dbReference type="Gene3D" id="1.10.3660.10">
    <property type="entry name" value="6-phosphogluconate dehydrogenase C-terminal like domain"/>
    <property type="match status" value="1"/>
</dbReference>
<dbReference type="Pfam" id="PF20463">
    <property type="entry name" value="PDH_C"/>
    <property type="match status" value="1"/>
</dbReference>
<evidence type="ECO:0000256" key="2">
    <source>
        <dbReference type="ARBA" id="ARBA00023002"/>
    </source>
</evidence>
<dbReference type="STRING" id="59919.PMM1565"/>
<organism evidence="4 5">
    <name type="scientific">Prochlorococcus marinus subsp. pastoris (strain CCMP1986 / NIES-2087 / MED4)</name>
    <dbReference type="NCBI Taxonomy" id="59919"/>
    <lineage>
        <taxon>Bacteria</taxon>
        <taxon>Bacillati</taxon>
        <taxon>Cyanobacteriota</taxon>
        <taxon>Cyanophyceae</taxon>
        <taxon>Synechococcales</taxon>
        <taxon>Prochlorococcaceae</taxon>
        <taxon>Prochlorococcus</taxon>
    </lineage>
</organism>
<dbReference type="SUPFAM" id="SSF48179">
    <property type="entry name" value="6-phosphogluconate dehydrogenase C-terminal domain-like"/>
    <property type="match status" value="1"/>
</dbReference>
<dbReference type="EMBL" id="BX548174">
    <property type="protein sequence ID" value="CAE20024.1"/>
    <property type="molecule type" value="Genomic_DNA"/>
</dbReference>
<dbReference type="GO" id="GO:0004665">
    <property type="term" value="F:prephenate dehydrogenase (NADP+) activity"/>
    <property type="evidence" value="ECO:0007669"/>
    <property type="project" value="InterPro"/>
</dbReference>
<dbReference type="InterPro" id="IPR008927">
    <property type="entry name" value="6-PGluconate_DH-like_C_sf"/>
</dbReference>
<dbReference type="KEGG" id="pmm:PMM1565"/>
<dbReference type="GO" id="GO:0008977">
    <property type="term" value="F:prephenate dehydrogenase (NAD+) activity"/>
    <property type="evidence" value="ECO:0007669"/>
    <property type="project" value="UniProtKB-EC"/>
</dbReference>
<dbReference type="Proteomes" id="UP000001026">
    <property type="component" value="Chromosome"/>
</dbReference>
<dbReference type="PANTHER" id="PTHR21363">
    <property type="entry name" value="PREPHENATE DEHYDROGENASE"/>
    <property type="match status" value="1"/>
</dbReference>
<comment type="similarity">
    <text evidence="1">Belongs to the prephenate/arogenate dehydrogenase family.</text>
</comment>
<dbReference type="AlphaFoldDB" id="Q7UZU0"/>
<dbReference type="NCBIfam" id="NF005650">
    <property type="entry name" value="PRK07417.1"/>
    <property type="match status" value="1"/>
</dbReference>
<dbReference type="GO" id="GO:0070403">
    <property type="term" value="F:NAD+ binding"/>
    <property type="evidence" value="ECO:0007669"/>
    <property type="project" value="InterPro"/>
</dbReference>
<dbReference type="InterPro" id="IPR003099">
    <property type="entry name" value="Prephen_DH"/>
</dbReference>
<evidence type="ECO:0000259" key="3">
    <source>
        <dbReference type="PROSITE" id="PS51176"/>
    </source>
</evidence>
<dbReference type="InterPro" id="IPR046826">
    <property type="entry name" value="PDH_N"/>
</dbReference>
<name>Q7UZU0_PROMP</name>
<reference evidence="4 5" key="1">
    <citation type="journal article" date="2003" name="Nature">
        <title>Genome divergence in two Prochlorococcus ecotypes reflects oceanic niche differentiation.</title>
        <authorList>
            <person name="Rocap G."/>
            <person name="Larimer F.W."/>
            <person name="Lamerdin J.E."/>
            <person name="Malfatti S."/>
            <person name="Chain P."/>
            <person name="Ahlgren N.A."/>
            <person name="Arellano A."/>
            <person name="Coleman M."/>
            <person name="Hauser L."/>
            <person name="Hess W.R."/>
            <person name="Johnson Z.I."/>
            <person name="Land M.L."/>
            <person name="Lindell D."/>
            <person name="Post A.F."/>
            <person name="Regala W."/>
            <person name="Shah M."/>
            <person name="Shaw S.L."/>
            <person name="Steglich C."/>
            <person name="Sullivan M.B."/>
            <person name="Ting C.S."/>
            <person name="Tolonen A."/>
            <person name="Webb E.A."/>
            <person name="Zinser E.R."/>
            <person name="Chisholm S.W."/>
        </authorList>
    </citation>
    <scope>NUCLEOTIDE SEQUENCE [LARGE SCALE GENOMIC DNA]</scope>
    <source>
        <strain evidence="5">CCMP1986 / NIES-2087 / MED4</strain>
    </source>
</reference>
<gene>
    <name evidence="4" type="ordered locus">PMM1565</name>
</gene>
<dbReference type="OrthoDB" id="9802008at2"/>
<dbReference type="EC" id="1.3.1.12" evidence="4"/>
<keyword evidence="2 4" id="KW-0560">Oxidoreductase</keyword>
<evidence type="ECO:0000256" key="1">
    <source>
        <dbReference type="ARBA" id="ARBA00007964"/>
    </source>
</evidence>
<dbReference type="eggNOG" id="COG0287">
    <property type="taxonomic scope" value="Bacteria"/>
</dbReference>
<dbReference type="Pfam" id="PF02153">
    <property type="entry name" value="PDH_N"/>
    <property type="match status" value="1"/>
</dbReference>
<evidence type="ECO:0000313" key="4">
    <source>
        <dbReference type="EMBL" id="CAE20024.1"/>
    </source>
</evidence>
<proteinExistence type="inferred from homology"/>